<sequence>MIGEIVGAAGGSERATTCSSPQYNKQPQNPPRTTRTVFYSATNSRMFSAQTNSSASRANNNTNNASDVAHSSRMFVRIRLQT</sequence>
<dbReference type="EMBL" id="CAXLJM020000043">
    <property type="protein sequence ID" value="CAL8110097.1"/>
    <property type="molecule type" value="Genomic_DNA"/>
</dbReference>
<dbReference type="Proteomes" id="UP001642540">
    <property type="component" value="Unassembled WGS sequence"/>
</dbReference>
<proteinExistence type="predicted"/>
<comment type="caution">
    <text evidence="2">The sequence shown here is derived from an EMBL/GenBank/DDBJ whole genome shotgun (WGS) entry which is preliminary data.</text>
</comment>
<gene>
    <name evidence="2" type="ORF">ODALV1_LOCUS13974</name>
</gene>
<evidence type="ECO:0000313" key="3">
    <source>
        <dbReference type="Proteomes" id="UP001642540"/>
    </source>
</evidence>
<accession>A0ABP1QQK6</accession>
<reference evidence="2 3" key="1">
    <citation type="submission" date="2024-08" db="EMBL/GenBank/DDBJ databases">
        <authorList>
            <person name="Cucini C."/>
            <person name="Frati F."/>
        </authorList>
    </citation>
    <scope>NUCLEOTIDE SEQUENCE [LARGE SCALE GENOMIC DNA]</scope>
</reference>
<organism evidence="2 3">
    <name type="scientific">Orchesella dallaii</name>
    <dbReference type="NCBI Taxonomy" id="48710"/>
    <lineage>
        <taxon>Eukaryota</taxon>
        <taxon>Metazoa</taxon>
        <taxon>Ecdysozoa</taxon>
        <taxon>Arthropoda</taxon>
        <taxon>Hexapoda</taxon>
        <taxon>Collembola</taxon>
        <taxon>Entomobryomorpha</taxon>
        <taxon>Entomobryoidea</taxon>
        <taxon>Orchesellidae</taxon>
        <taxon>Orchesellinae</taxon>
        <taxon>Orchesella</taxon>
    </lineage>
</organism>
<feature type="compositionally biased region" description="Polar residues" evidence="1">
    <location>
        <begin position="14"/>
        <end position="33"/>
    </location>
</feature>
<feature type="region of interest" description="Disordered" evidence="1">
    <location>
        <begin position="1"/>
        <end position="33"/>
    </location>
</feature>
<keyword evidence="3" id="KW-1185">Reference proteome</keyword>
<name>A0ABP1QQK6_9HEXA</name>
<evidence type="ECO:0000313" key="2">
    <source>
        <dbReference type="EMBL" id="CAL8110097.1"/>
    </source>
</evidence>
<protein>
    <submittedName>
        <fullName evidence="2">Uncharacterized protein</fullName>
    </submittedName>
</protein>
<evidence type="ECO:0000256" key="1">
    <source>
        <dbReference type="SAM" id="MobiDB-lite"/>
    </source>
</evidence>